<keyword evidence="3 4" id="KW-0975">Bacterial flagellum</keyword>
<comment type="subcellular location">
    <subcellularLocation>
        <location evidence="4">Bacterial flagellum basal body</location>
    </subcellularLocation>
</comment>
<protein>
    <recommendedName>
        <fullName evidence="4">Flagellar brake protein YcgR</fullName>
    </recommendedName>
    <alternativeName>
        <fullName evidence="4">Cyclic di-GMP binding protein YcgR</fullName>
    </alternativeName>
</protein>
<evidence type="ECO:0000256" key="1">
    <source>
        <dbReference type="ARBA" id="ARBA00022636"/>
    </source>
</evidence>
<keyword evidence="8" id="KW-1185">Reference proteome</keyword>
<comment type="subunit">
    <text evidence="4">Monomer. Interacts with the flagellar basal bodies.</text>
</comment>
<evidence type="ECO:0000259" key="6">
    <source>
        <dbReference type="Pfam" id="PF07317"/>
    </source>
</evidence>
<proteinExistence type="inferred from homology"/>
<dbReference type="InterPro" id="IPR009926">
    <property type="entry name" value="T3SS_YcgR_PilZN"/>
</dbReference>
<dbReference type="Gene3D" id="2.30.110.10">
    <property type="entry name" value="Electron Transport, Fmn-binding Protein, Chain A"/>
    <property type="match status" value="1"/>
</dbReference>
<evidence type="ECO:0000256" key="4">
    <source>
        <dbReference type="HAMAP-Rule" id="MF_01457"/>
    </source>
</evidence>
<dbReference type="GO" id="GO:0071945">
    <property type="term" value="P:regulation of bacterial-type flagellum-dependent cell motility by regulation of motor speed"/>
    <property type="evidence" value="ECO:0007669"/>
    <property type="project" value="UniProtKB-UniRule"/>
</dbReference>
<evidence type="ECO:0000313" key="7">
    <source>
        <dbReference type="EMBL" id="AMO38935.1"/>
    </source>
</evidence>
<dbReference type="InterPro" id="IPR012349">
    <property type="entry name" value="Split_barrel_FMN-bd"/>
</dbReference>
<dbReference type="GO" id="GO:0071973">
    <property type="term" value="P:bacterial-type flagellum-dependent cell motility"/>
    <property type="evidence" value="ECO:0007669"/>
    <property type="project" value="UniProtKB-UniRule"/>
</dbReference>
<dbReference type="STRING" id="1134435.AC731_001265"/>
<comment type="similarity">
    <text evidence="4">Belongs to the YcgR family.</text>
</comment>
<keyword evidence="1 4" id="KW-0973">c-di-GMP</keyword>
<dbReference type="Gene3D" id="2.40.10.220">
    <property type="entry name" value="predicted glycosyltransferase like domains"/>
    <property type="match status" value="1"/>
</dbReference>
<evidence type="ECO:0000256" key="3">
    <source>
        <dbReference type="ARBA" id="ARBA00023143"/>
    </source>
</evidence>
<dbReference type="Proteomes" id="UP000036902">
    <property type="component" value="Chromosome"/>
</dbReference>
<keyword evidence="7" id="KW-0966">Cell projection</keyword>
<dbReference type="InterPro" id="IPR009875">
    <property type="entry name" value="PilZ_domain"/>
</dbReference>
<feature type="domain" description="PilZ" evidence="5">
    <location>
        <begin position="129"/>
        <end position="245"/>
    </location>
</feature>
<dbReference type="RefSeq" id="WP_048710441.1">
    <property type="nucleotide sequence ID" value="NZ_CP014646.1"/>
</dbReference>
<name>A0A127KAE0_9RHOO</name>
<keyword evidence="2 4" id="KW-0547">Nucleotide-binding</keyword>
<dbReference type="GO" id="GO:0035438">
    <property type="term" value="F:cyclic-di-GMP binding"/>
    <property type="evidence" value="ECO:0007669"/>
    <property type="project" value="UniProtKB-UniRule"/>
</dbReference>
<dbReference type="HAMAP" id="MF_01457">
    <property type="entry name" value="YcgR"/>
    <property type="match status" value="1"/>
</dbReference>
<organism evidence="7 8">
    <name type="scientific">Thauera humireducens</name>
    <dbReference type="NCBI Taxonomy" id="1134435"/>
    <lineage>
        <taxon>Bacteria</taxon>
        <taxon>Pseudomonadati</taxon>
        <taxon>Pseudomonadota</taxon>
        <taxon>Betaproteobacteria</taxon>
        <taxon>Rhodocyclales</taxon>
        <taxon>Zoogloeaceae</taxon>
        <taxon>Thauera</taxon>
    </lineage>
</organism>
<comment type="function">
    <text evidence="4">Acts as a flagellar brake, regulating swimming and swarming in a bis-(3'-5') cyclic diguanylic acid (c-di-GMP)-dependent manner. Binds 1 c-di-GMP dimer per subunit. Increasing levels of c-di-GMP lead to decreased motility.</text>
</comment>
<evidence type="ECO:0000259" key="5">
    <source>
        <dbReference type="Pfam" id="PF07238"/>
    </source>
</evidence>
<sequence>MAIEQELTRVELLQADDVSKYVLKNEREILSIMRQLVDARSLLSARLVPGTDAFLSAILRVADDGRSLILDGSPDVLMNDRIEQAAQLDCVTQLDKVRIQFRLERPVLEAFGSTPAFRAPLPAELLRLQRREFYRLQAPVTQSLTCTVPLPEDDGNGRELTLRIIDISGGGVAIAVPPEGVTFAPGSEFTGCQIRLPDSAPIPARLVVRNLFRLTTRNGVEMLRAGCQFSGMPRGADEVIQRYILKIERERSARQRALG</sequence>
<dbReference type="Pfam" id="PF07238">
    <property type="entry name" value="PilZ"/>
    <property type="match status" value="1"/>
</dbReference>
<accession>A0A127KAE0</accession>
<dbReference type="GO" id="GO:0009425">
    <property type="term" value="C:bacterial-type flagellum basal body"/>
    <property type="evidence" value="ECO:0007669"/>
    <property type="project" value="UniProtKB-SubCell"/>
</dbReference>
<keyword evidence="7" id="KW-0969">Cilium</keyword>
<evidence type="ECO:0000313" key="8">
    <source>
        <dbReference type="Proteomes" id="UP000036902"/>
    </source>
</evidence>
<dbReference type="InterPro" id="IPR023787">
    <property type="entry name" value="T3SS_YcgR"/>
</dbReference>
<dbReference type="Pfam" id="PF07317">
    <property type="entry name" value="PilZN"/>
    <property type="match status" value="1"/>
</dbReference>
<feature type="domain" description="Type III secretion system flagellar brake protein YcgR PilZN" evidence="6">
    <location>
        <begin position="21"/>
        <end position="127"/>
    </location>
</feature>
<dbReference type="KEGG" id="thu:AC731_001265"/>
<gene>
    <name evidence="4" type="primary">ycgR</name>
    <name evidence="7" type="ORF">AC731_001265</name>
</gene>
<keyword evidence="7" id="KW-0282">Flagellum</keyword>
<dbReference type="EMBL" id="CP014646">
    <property type="protein sequence ID" value="AMO38935.1"/>
    <property type="molecule type" value="Genomic_DNA"/>
</dbReference>
<reference evidence="8" key="1">
    <citation type="submission" date="2016-03" db="EMBL/GenBank/DDBJ databases">
        <authorList>
            <person name="Ma C."/>
            <person name="Zhou S."/>
            <person name="Yang G."/>
        </authorList>
    </citation>
    <scope>NUCLEOTIDE SEQUENCE [LARGE SCALE GENOMIC DNA]</scope>
    <source>
        <strain evidence="8">SgZ-1</strain>
    </source>
</reference>
<dbReference type="AlphaFoldDB" id="A0A127KAE0"/>
<evidence type="ECO:0000256" key="2">
    <source>
        <dbReference type="ARBA" id="ARBA00022741"/>
    </source>
</evidence>